<dbReference type="InterPro" id="IPR016169">
    <property type="entry name" value="FAD-bd_PCMH_sub2"/>
</dbReference>
<dbReference type="PANTHER" id="PTHR42973:SF13">
    <property type="entry name" value="FAD-BINDING PCMH-TYPE DOMAIN-CONTAINING PROTEIN"/>
    <property type="match status" value="1"/>
</dbReference>
<evidence type="ECO:0000256" key="1">
    <source>
        <dbReference type="ARBA" id="ARBA00005466"/>
    </source>
</evidence>
<evidence type="ECO:0000256" key="4">
    <source>
        <dbReference type="ARBA" id="ARBA00023002"/>
    </source>
</evidence>
<dbReference type="Proteomes" id="UP000215289">
    <property type="component" value="Unassembled WGS sequence"/>
</dbReference>
<dbReference type="InterPro" id="IPR016166">
    <property type="entry name" value="FAD-bd_PCMH"/>
</dbReference>
<comment type="caution">
    <text evidence="6">The sequence shown here is derived from an EMBL/GenBank/DDBJ whole genome shotgun (WGS) entry which is preliminary data.</text>
</comment>
<evidence type="ECO:0000259" key="5">
    <source>
        <dbReference type="PROSITE" id="PS51387"/>
    </source>
</evidence>
<dbReference type="GO" id="GO:0016491">
    <property type="term" value="F:oxidoreductase activity"/>
    <property type="evidence" value="ECO:0007669"/>
    <property type="project" value="UniProtKB-KW"/>
</dbReference>
<evidence type="ECO:0000313" key="6">
    <source>
        <dbReference type="EMBL" id="RLL98806.1"/>
    </source>
</evidence>
<keyword evidence="4" id="KW-0560">Oxidoreductase</keyword>
<keyword evidence="7" id="KW-1185">Reference proteome</keyword>
<keyword evidence="3" id="KW-0274">FAD</keyword>
<sequence>MASLVNSLINALTGTSDSLCSVLADHGFQVECPLSLSYAHELTDYWSAACSDLHPECMVMPNNAQEMSDVITALGYTQDQFAVKSGGHSPNLGFSSTQGGLLIVMENLDQVEYDPSTQTAVIGPGQRWDEAQGKLEGTGRAVVGGRLGGVGVGGLLLGGGLSYLSPQYGWAANNILNYEVVLANGTIVNANQKQNSDLFAALKGGGSAFGVVTAYTVQTQPMDHPVWGGNYIFSGVDTATMLAALQDFVEYYPDEKASIILTREHAPVLDIWVMFLFYNGEKPPAGIFDNFTALNPIDQTRTYNSYNDLLKNGNKYIIHGSRYTVASETLPVPKDMSPEVLQSIFDFWLDVNNKVLLETGMVGIIAFQPFPRIIAQKALERGGDLLDFPPDQDYILLQVTLQWTLALSDARMQDATQRLFKGFGRLIEEYIASGTLPNVYRPVYMNDLNADQEYWGRLRTRNQALQTRLKYDPAGFFQTRTNGFRLS</sequence>
<keyword evidence="2" id="KW-0285">Flavoprotein</keyword>
<evidence type="ECO:0000256" key="3">
    <source>
        <dbReference type="ARBA" id="ARBA00022827"/>
    </source>
</evidence>
<comment type="similarity">
    <text evidence="1">Belongs to the oxygen-dependent FAD-linked oxidoreductase family.</text>
</comment>
<dbReference type="AlphaFoldDB" id="A0A421D9J0"/>
<dbReference type="Gene3D" id="3.30.465.10">
    <property type="match status" value="1"/>
</dbReference>
<evidence type="ECO:0000256" key="2">
    <source>
        <dbReference type="ARBA" id="ARBA00022630"/>
    </source>
</evidence>
<dbReference type="Pfam" id="PF01565">
    <property type="entry name" value="FAD_binding_4"/>
    <property type="match status" value="1"/>
</dbReference>
<protein>
    <recommendedName>
        <fullName evidence="5">FAD-binding PCMH-type domain-containing protein</fullName>
    </recommendedName>
</protein>
<dbReference type="SUPFAM" id="SSF56176">
    <property type="entry name" value="FAD-binding/transporter-associated domain-like"/>
    <property type="match status" value="1"/>
</dbReference>
<gene>
    <name evidence="6" type="ORF">CFD26_101563</name>
</gene>
<dbReference type="InterPro" id="IPR036318">
    <property type="entry name" value="FAD-bd_PCMH-like_sf"/>
</dbReference>
<dbReference type="PROSITE" id="PS51387">
    <property type="entry name" value="FAD_PCMH"/>
    <property type="match status" value="1"/>
</dbReference>
<dbReference type="InterPro" id="IPR006094">
    <property type="entry name" value="Oxid_FAD_bind_N"/>
</dbReference>
<dbReference type="GO" id="GO:0071949">
    <property type="term" value="F:FAD binding"/>
    <property type="evidence" value="ECO:0007669"/>
    <property type="project" value="InterPro"/>
</dbReference>
<accession>A0A421D9J0</accession>
<evidence type="ECO:0000313" key="7">
    <source>
        <dbReference type="Proteomes" id="UP000215289"/>
    </source>
</evidence>
<name>A0A421D9J0_9EURO</name>
<reference evidence="6 7" key="1">
    <citation type="submission" date="2018-08" db="EMBL/GenBank/DDBJ databases">
        <title>Draft genome sequences of two Aspergillus turcosus clinical strains isolated from bronchoalveolar lavage fluid: one azole-susceptible and the other azole-resistant.</title>
        <authorList>
            <person name="Parent-Michaud M."/>
            <person name="Dufresne P.J."/>
            <person name="Fournier E."/>
            <person name="Martineau C."/>
            <person name="Moreira S."/>
            <person name="Perkins V."/>
            <person name="De Repentigny L."/>
            <person name="Dufresne S.F."/>
        </authorList>
    </citation>
    <scope>NUCLEOTIDE SEQUENCE [LARGE SCALE GENOMIC DNA]</scope>
    <source>
        <strain evidence="6">HMR AF 1038</strain>
    </source>
</reference>
<feature type="domain" description="FAD-binding PCMH-type" evidence="5">
    <location>
        <begin position="51"/>
        <end position="222"/>
    </location>
</feature>
<dbReference type="STRING" id="1245748.A0A421D9J0"/>
<proteinExistence type="inferred from homology"/>
<dbReference type="OrthoDB" id="2151789at2759"/>
<dbReference type="Gene3D" id="3.40.462.20">
    <property type="match status" value="1"/>
</dbReference>
<dbReference type="EMBL" id="NIDN02000044">
    <property type="protein sequence ID" value="RLL98806.1"/>
    <property type="molecule type" value="Genomic_DNA"/>
</dbReference>
<dbReference type="PANTHER" id="PTHR42973">
    <property type="entry name" value="BINDING OXIDOREDUCTASE, PUTATIVE (AFU_ORTHOLOGUE AFUA_1G17690)-RELATED"/>
    <property type="match status" value="1"/>
</dbReference>
<dbReference type="InterPro" id="IPR050416">
    <property type="entry name" value="FAD-linked_Oxidoreductase"/>
</dbReference>
<organism evidence="6 7">
    <name type="scientific">Aspergillus turcosus</name>
    <dbReference type="NCBI Taxonomy" id="1245748"/>
    <lineage>
        <taxon>Eukaryota</taxon>
        <taxon>Fungi</taxon>
        <taxon>Dikarya</taxon>
        <taxon>Ascomycota</taxon>
        <taxon>Pezizomycotina</taxon>
        <taxon>Eurotiomycetes</taxon>
        <taxon>Eurotiomycetidae</taxon>
        <taxon>Eurotiales</taxon>
        <taxon>Aspergillaceae</taxon>
        <taxon>Aspergillus</taxon>
        <taxon>Aspergillus subgen. Fumigati</taxon>
    </lineage>
</organism>